<dbReference type="PANTHER" id="PTHR30183:SF3">
    <property type="entry name" value="MOLYBDENUM TRANSPORT SYSTEM PERMEASE PROTEIN MODB"/>
    <property type="match status" value="1"/>
</dbReference>
<evidence type="ECO:0000256" key="4">
    <source>
        <dbReference type="ARBA" id="ARBA00022692"/>
    </source>
</evidence>
<dbReference type="Gene3D" id="1.10.3720.10">
    <property type="entry name" value="MetI-like"/>
    <property type="match status" value="1"/>
</dbReference>
<comment type="caution">
    <text evidence="9">The sequence shown here is derived from an EMBL/GenBank/DDBJ whole genome shotgun (WGS) entry which is preliminary data.</text>
</comment>
<evidence type="ECO:0000256" key="3">
    <source>
        <dbReference type="ARBA" id="ARBA00022475"/>
    </source>
</evidence>
<evidence type="ECO:0000259" key="8">
    <source>
        <dbReference type="PROSITE" id="PS50928"/>
    </source>
</evidence>
<dbReference type="InterPro" id="IPR000515">
    <property type="entry name" value="MetI-like"/>
</dbReference>
<dbReference type="PROSITE" id="PS50928">
    <property type="entry name" value="ABC_TM1"/>
    <property type="match status" value="1"/>
</dbReference>
<feature type="transmembrane region" description="Helical" evidence="7">
    <location>
        <begin position="98"/>
        <end position="118"/>
    </location>
</feature>
<feature type="domain" description="ABC transmembrane type-1" evidence="8">
    <location>
        <begin position="61"/>
        <end position="263"/>
    </location>
</feature>
<dbReference type="CDD" id="cd06261">
    <property type="entry name" value="TM_PBP2"/>
    <property type="match status" value="1"/>
</dbReference>
<feature type="transmembrane region" description="Helical" evidence="7">
    <location>
        <begin position="201"/>
        <end position="226"/>
    </location>
</feature>
<protein>
    <submittedName>
        <fullName evidence="9">ABC transporter permease subunit</fullName>
    </submittedName>
</protein>
<evidence type="ECO:0000256" key="7">
    <source>
        <dbReference type="RuleBase" id="RU363032"/>
    </source>
</evidence>
<organism evidence="9 10">
    <name type="scientific">Nesterenkonia aerolata</name>
    <dbReference type="NCBI Taxonomy" id="3074079"/>
    <lineage>
        <taxon>Bacteria</taxon>
        <taxon>Bacillati</taxon>
        <taxon>Actinomycetota</taxon>
        <taxon>Actinomycetes</taxon>
        <taxon>Micrococcales</taxon>
        <taxon>Micrococcaceae</taxon>
        <taxon>Nesterenkonia</taxon>
    </lineage>
</organism>
<dbReference type="RefSeq" id="WP_310548680.1">
    <property type="nucleotide sequence ID" value="NZ_JAVKGR010000010.1"/>
</dbReference>
<dbReference type="Proteomes" id="UP001251870">
    <property type="component" value="Unassembled WGS sequence"/>
</dbReference>
<evidence type="ECO:0000256" key="2">
    <source>
        <dbReference type="ARBA" id="ARBA00022448"/>
    </source>
</evidence>
<sequence length="278" mass="29317">MRRSDLPRALWLGLPLLVVLGVLLIWPLLTLALESLTLPEGGFGVERYWQVLTSSRYMSSLGLTAVLAVSSTLLALIVCVPAGLYLSSDDTLFGRIMAVALTLPLSLPGIVIGFFIILMVGNTGVVPLALESAVGQRHLQIAYTWTGLTLAYFYFQIPRVVMVVRGAAAGVRPEAIDAARSLGASTLTIYGRVILPALRPALASAAALSLATGFGAFGTAATLTLGQRVMPLEIAAAFTDNFQPQLAATLSLILATITTVVLVGVNAWGDRKVVSARI</sequence>
<feature type="transmembrane region" description="Helical" evidence="7">
    <location>
        <begin position="9"/>
        <end position="29"/>
    </location>
</feature>
<comment type="subcellular location">
    <subcellularLocation>
        <location evidence="1 7">Cell membrane</location>
        <topology evidence="1 7">Multi-pass membrane protein</topology>
    </subcellularLocation>
</comment>
<name>A0ABU2DT50_9MICC</name>
<evidence type="ECO:0000256" key="1">
    <source>
        <dbReference type="ARBA" id="ARBA00004651"/>
    </source>
</evidence>
<dbReference type="InterPro" id="IPR035906">
    <property type="entry name" value="MetI-like_sf"/>
</dbReference>
<keyword evidence="2 7" id="KW-0813">Transport</keyword>
<dbReference type="SUPFAM" id="SSF161098">
    <property type="entry name" value="MetI-like"/>
    <property type="match status" value="1"/>
</dbReference>
<keyword evidence="10" id="KW-1185">Reference proteome</keyword>
<evidence type="ECO:0000256" key="5">
    <source>
        <dbReference type="ARBA" id="ARBA00022989"/>
    </source>
</evidence>
<dbReference type="PANTHER" id="PTHR30183">
    <property type="entry name" value="MOLYBDENUM TRANSPORT SYSTEM PERMEASE PROTEIN MODB"/>
    <property type="match status" value="1"/>
</dbReference>
<keyword evidence="3" id="KW-1003">Cell membrane</keyword>
<reference evidence="9 10" key="1">
    <citation type="submission" date="2023-09" db="EMBL/GenBank/DDBJ databases">
        <title>Description of three actinobacteria isolated from air of manufacturing shop in a pharmaceutical factory.</title>
        <authorList>
            <person name="Zhang D.-F."/>
        </authorList>
    </citation>
    <scope>NUCLEOTIDE SEQUENCE [LARGE SCALE GENOMIC DNA]</scope>
    <source>
        <strain evidence="9 10">LY-0111</strain>
    </source>
</reference>
<accession>A0ABU2DT50</accession>
<evidence type="ECO:0000313" key="9">
    <source>
        <dbReference type="EMBL" id="MDR8019687.1"/>
    </source>
</evidence>
<proteinExistence type="inferred from homology"/>
<keyword evidence="5 7" id="KW-1133">Transmembrane helix</keyword>
<evidence type="ECO:0000256" key="6">
    <source>
        <dbReference type="ARBA" id="ARBA00023136"/>
    </source>
</evidence>
<dbReference type="Pfam" id="PF00528">
    <property type="entry name" value="BPD_transp_1"/>
    <property type="match status" value="1"/>
</dbReference>
<gene>
    <name evidence="9" type="ORF">RIL96_08940</name>
</gene>
<keyword evidence="4 7" id="KW-0812">Transmembrane</keyword>
<keyword evidence="6 7" id="KW-0472">Membrane</keyword>
<feature type="transmembrane region" description="Helical" evidence="7">
    <location>
        <begin position="138"/>
        <end position="155"/>
    </location>
</feature>
<comment type="similarity">
    <text evidence="7">Belongs to the binding-protein-dependent transport system permease family.</text>
</comment>
<dbReference type="EMBL" id="JAVKGR010000010">
    <property type="protein sequence ID" value="MDR8019687.1"/>
    <property type="molecule type" value="Genomic_DNA"/>
</dbReference>
<evidence type="ECO:0000313" key="10">
    <source>
        <dbReference type="Proteomes" id="UP001251870"/>
    </source>
</evidence>
<feature type="transmembrane region" description="Helical" evidence="7">
    <location>
        <begin position="246"/>
        <end position="268"/>
    </location>
</feature>
<feature type="transmembrane region" description="Helical" evidence="7">
    <location>
        <begin position="61"/>
        <end position="86"/>
    </location>
</feature>